<name>A0A9Q0L721_ANAIG</name>
<feature type="transmembrane region" description="Helical" evidence="1">
    <location>
        <begin position="143"/>
        <end position="160"/>
    </location>
</feature>
<dbReference type="AlphaFoldDB" id="A0A9Q0L721"/>
<keyword evidence="1" id="KW-0812">Transmembrane</keyword>
<evidence type="ECO:0000313" key="2">
    <source>
        <dbReference type="EMBL" id="KAJ5066278.1"/>
    </source>
</evidence>
<accession>A0A9Q0L721</accession>
<keyword evidence="1" id="KW-1133">Transmembrane helix</keyword>
<keyword evidence="3" id="KW-1185">Reference proteome</keyword>
<gene>
    <name evidence="2" type="ORF">M0811_03611</name>
</gene>
<comment type="caution">
    <text evidence="2">The sequence shown here is derived from an EMBL/GenBank/DDBJ whole genome shotgun (WGS) entry which is preliminary data.</text>
</comment>
<reference evidence="2" key="1">
    <citation type="submission" date="2022-10" db="EMBL/GenBank/DDBJ databases">
        <title>Novel sulphate-reducing endosymbionts in the free-living metamonad Anaeramoeba.</title>
        <authorList>
            <person name="Jerlstrom-Hultqvist J."/>
            <person name="Cepicka I."/>
            <person name="Gallot-Lavallee L."/>
            <person name="Salas-Leiva D."/>
            <person name="Curtis B.A."/>
            <person name="Zahonova K."/>
            <person name="Pipaliya S."/>
            <person name="Dacks J."/>
            <person name="Roger A.J."/>
        </authorList>
    </citation>
    <scope>NUCLEOTIDE SEQUENCE</scope>
    <source>
        <strain evidence="2">BMAN</strain>
    </source>
</reference>
<feature type="transmembrane region" description="Helical" evidence="1">
    <location>
        <begin position="73"/>
        <end position="94"/>
    </location>
</feature>
<proteinExistence type="predicted"/>
<sequence length="184" mass="21966">MEFIRKRKTSKNNDNKEKKPVKLLDKTEQKKKIEKAEQDAKKSKRNFERTFKISTIVFICIFTFYFFESTKKFIKISLIPSFSYLIATSVCLLILFHLQDIKRKKIIYIAILINILSTIFVFFKNLNQNEELKQKQCKSELQSLIVLIVTFLYSLAILILENDFRNIDKEIIHFSSLVYDYRKV</sequence>
<organism evidence="2 3">
    <name type="scientific">Anaeramoeba ignava</name>
    <name type="common">Anaerobic marine amoeba</name>
    <dbReference type="NCBI Taxonomy" id="1746090"/>
    <lineage>
        <taxon>Eukaryota</taxon>
        <taxon>Metamonada</taxon>
        <taxon>Anaeramoebidae</taxon>
        <taxon>Anaeramoeba</taxon>
    </lineage>
</organism>
<evidence type="ECO:0000313" key="3">
    <source>
        <dbReference type="Proteomes" id="UP001149090"/>
    </source>
</evidence>
<dbReference type="EMBL" id="JAPDFW010000147">
    <property type="protein sequence ID" value="KAJ5066278.1"/>
    <property type="molecule type" value="Genomic_DNA"/>
</dbReference>
<evidence type="ECO:0000256" key="1">
    <source>
        <dbReference type="SAM" id="Phobius"/>
    </source>
</evidence>
<keyword evidence="1" id="KW-0472">Membrane</keyword>
<protein>
    <submittedName>
        <fullName evidence="2">Adenylate cyclase type 1</fullName>
    </submittedName>
</protein>
<dbReference type="Proteomes" id="UP001149090">
    <property type="component" value="Unassembled WGS sequence"/>
</dbReference>
<feature type="transmembrane region" description="Helical" evidence="1">
    <location>
        <begin position="50"/>
        <end position="67"/>
    </location>
</feature>
<feature type="transmembrane region" description="Helical" evidence="1">
    <location>
        <begin position="106"/>
        <end position="123"/>
    </location>
</feature>